<feature type="region of interest" description="Disordered" evidence="1">
    <location>
        <begin position="41"/>
        <end position="63"/>
    </location>
</feature>
<feature type="compositionally biased region" description="Basic residues" evidence="1">
    <location>
        <begin position="41"/>
        <end position="51"/>
    </location>
</feature>
<evidence type="ECO:0000256" key="1">
    <source>
        <dbReference type="SAM" id="MobiDB-lite"/>
    </source>
</evidence>
<reference evidence="2" key="1">
    <citation type="submission" date="2022-01" db="EMBL/GenBank/DDBJ databases">
        <authorList>
            <person name="Braso-Vives M."/>
        </authorList>
    </citation>
    <scope>NUCLEOTIDE SEQUENCE</scope>
</reference>
<evidence type="ECO:0000313" key="3">
    <source>
        <dbReference type="Proteomes" id="UP000838412"/>
    </source>
</evidence>
<dbReference type="Proteomes" id="UP000838412">
    <property type="component" value="Chromosome 2"/>
</dbReference>
<organism evidence="2 3">
    <name type="scientific">Branchiostoma lanceolatum</name>
    <name type="common">Common lancelet</name>
    <name type="synonym">Amphioxus lanceolatum</name>
    <dbReference type="NCBI Taxonomy" id="7740"/>
    <lineage>
        <taxon>Eukaryota</taxon>
        <taxon>Metazoa</taxon>
        <taxon>Chordata</taxon>
        <taxon>Cephalochordata</taxon>
        <taxon>Leptocardii</taxon>
        <taxon>Amphioxiformes</taxon>
        <taxon>Branchiostomatidae</taxon>
        <taxon>Branchiostoma</taxon>
    </lineage>
</organism>
<dbReference type="EMBL" id="OV696687">
    <property type="protein sequence ID" value="CAH1255293.1"/>
    <property type="molecule type" value="Genomic_DNA"/>
</dbReference>
<name>A0A8K0EL39_BRALA</name>
<keyword evidence="3" id="KW-1185">Reference proteome</keyword>
<evidence type="ECO:0000313" key="2">
    <source>
        <dbReference type="EMBL" id="CAH1255293.1"/>
    </source>
</evidence>
<gene>
    <name evidence="2" type="primary">Hypp1508</name>
    <name evidence="2" type="ORF">BLAG_LOCUS14407</name>
</gene>
<dbReference type="AlphaFoldDB" id="A0A8K0EL39"/>
<proteinExistence type="predicted"/>
<protein>
    <submittedName>
        <fullName evidence="2">Hypp1508 protein</fullName>
    </submittedName>
</protein>
<accession>A0A8K0EL39</accession>
<dbReference type="OrthoDB" id="10484024at2759"/>
<sequence>MRGPNDISVKAEAAEYSLCGPWVQEMIHFLHAHITLASSTSRRKGYKRRRLHPLDHSPPQDVHHKSRTMLRATLCLVVLSLLAAGLQADEAEDMRRFVTMLEMVMNNSPPGGPRMSKSVMAKLCERFPIQCSRIGEGAWTGNGPKLAWPRFG</sequence>